<dbReference type="EMBL" id="KB741168">
    <property type="protein sequence ID" value="ENN73359.1"/>
    <property type="molecule type" value="Genomic_DNA"/>
</dbReference>
<accession>N6SZY4</accession>
<dbReference type="SMART" id="SM00135">
    <property type="entry name" value="LY"/>
    <property type="match status" value="4"/>
</dbReference>
<evidence type="ECO:0000256" key="12">
    <source>
        <dbReference type="PROSITE-ProRule" id="PRU00124"/>
    </source>
</evidence>
<feature type="disulfide bond" evidence="12">
    <location>
        <begin position="493"/>
        <end position="511"/>
    </location>
</feature>
<feature type="disulfide bond" evidence="12">
    <location>
        <begin position="446"/>
        <end position="458"/>
    </location>
</feature>
<dbReference type="InterPro" id="IPR011042">
    <property type="entry name" value="6-blade_b-propeller_TolB-like"/>
</dbReference>
<dbReference type="PROSITE" id="PS50068">
    <property type="entry name" value="LDLRA_2"/>
    <property type="match status" value="6"/>
</dbReference>
<dbReference type="Gene3D" id="4.10.400.10">
    <property type="entry name" value="Low-density Lipoprotein Receptor"/>
    <property type="match status" value="6"/>
</dbReference>
<feature type="disulfide bond" evidence="12">
    <location>
        <begin position="606"/>
        <end position="624"/>
    </location>
</feature>
<feature type="disulfide bond" evidence="12">
    <location>
        <begin position="529"/>
        <end position="541"/>
    </location>
</feature>
<feature type="disulfide bond" evidence="12">
    <location>
        <begin position="618"/>
        <end position="633"/>
    </location>
</feature>
<dbReference type="Pfam" id="PF00057">
    <property type="entry name" value="Ldl_recept_a"/>
    <property type="match status" value="6"/>
</dbReference>
<comment type="caution">
    <text evidence="12">Lacks conserved residue(s) required for the propagation of feature annotation.</text>
</comment>
<dbReference type="PANTHER" id="PTHR22722">
    <property type="entry name" value="LOW-DENSITY LIPOPROTEIN RECEPTOR-RELATED PROTEIN 2-RELATED"/>
    <property type="match status" value="1"/>
</dbReference>
<evidence type="ECO:0000256" key="5">
    <source>
        <dbReference type="ARBA" id="ARBA00022729"/>
    </source>
</evidence>
<dbReference type="PROSITE" id="PS01209">
    <property type="entry name" value="LDLRA_1"/>
    <property type="match status" value="4"/>
</dbReference>
<evidence type="ECO:0000256" key="7">
    <source>
        <dbReference type="ARBA" id="ARBA00022989"/>
    </source>
</evidence>
<keyword evidence="4" id="KW-0812">Transmembrane</keyword>
<keyword evidence="6" id="KW-0677">Repeat</keyword>
<evidence type="ECO:0000256" key="1">
    <source>
        <dbReference type="ARBA" id="ARBA00004167"/>
    </source>
</evidence>
<keyword evidence="8" id="KW-0472">Membrane</keyword>
<evidence type="ECO:0000256" key="10">
    <source>
        <dbReference type="ARBA" id="ARBA00023170"/>
    </source>
</evidence>
<feature type="disulfide bond" evidence="12">
    <location>
        <begin position="363"/>
        <end position="375"/>
    </location>
</feature>
<proteinExistence type="predicted"/>
<dbReference type="InterPro" id="IPR051221">
    <property type="entry name" value="LDLR-related"/>
</dbReference>
<evidence type="ECO:0000256" key="9">
    <source>
        <dbReference type="ARBA" id="ARBA00023157"/>
    </source>
</evidence>
<feature type="disulfide bond" evidence="12">
    <location>
        <begin position="599"/>
        <end position="611"/>
    </location>
</feature>
<dbReference type="Gene3D" id="2.120.10.30">
    <property type="entry name" value="TolB, C-terminal domain"/>
    <property type="match status" value="1"/>
</dbReference>
<feature type="disulfide bond" evidence="12">
    <location>
        <begin position="382"/>
        <end position="397"/>
    </location>
</feature>
<keyword evidence="3" id="KW-0254">Endocytosis</keyword>
<sequence>MEFVSMRLCSAMGRTTVETSQTNRAALLTNVPPLHLYASTSAWTKWLDMSAYAALDIRQVRFEPIPLYIEWLFMQIGIGEKSAPLRRYRRVRRSALQSNLQKYARFLPLQLPSRLHPRWKFLQGEFDHQKIDLLGNSNLIAHNLTNAVALDYDWATQCIYWSDVTQLGSSIKRLCNYKANSTIATEIQIETLQASTLQNPDGLAVDWVGRNLYWCDKGTDTIDVSTLDGKHRKTLHSTDLEEPRAVALDPINRYMYWTDWGTRVHIGKAGMDGSSPKVIISKNLGWPNALTISYETSEVFWADAREDYIAVADLDDNVSARQQRHQDSIKWKWPRKYISFDNLLDCLASTGSDEPDDCPPFKCLPGQYQCKNGQCIHPGDLCNGVDNCGDNSDESNCDQYTCLNTQFRCEGNATVSPRCIPLNMRCNKVPNCPLGEDELDCPPVTCPSTQFKCKNDKCIPSVWVCDKDDDCNDGSDEMQECQARTCGPDHFRCNSGRCIPLAWKCDGDPDCGEYEDEPPTCSQAEFHTCEPTYFRCYNNKCIPGRWHCDYDNDCGDGSDEWNCTPRNCSESEFSLQTQVSAISCESLQVVLVPDWFGRCPFGQFTCENKRCIDKGQRCDGKNDCEDNSDELDCDSTPCKWNSCSQICVEVIFSLSSLFAQFLLNASFSPESMRRIANAWLATD</sequence>
<keyword evidence="7" id="KW-1133">Transmembrane helix</keyword>
<dbReference type="CDD" id="cd00112">
    <property type="entry name" value="LDLa"/>
    <property type="match status" value="6"/>
</dbReference>
<feature type="repeat" description="LDL-receptor class B" evidence="13">
    <location>
        <begin position="210"/>
        <end position="252"/>
    </location>
</feature>
<keyword evidence="5" id="KW-0732">Signal</keyword>
<dbReference type="PROSITE" id="PS51120">
    <property type="entry name" value="LDLRB"/>
    <property type="match status" value="2"/>
</dbReference>
<protein>
    <submittedName>
        <fullName evidence="14">Uncharacterized protein</fullName>
    </submittedName>
</protein>
<comment type="subcellular location">
    <subcellularLocation>
        <location evidence="1">Membrane</location>
        <topology evidence="1">Single-pass membrane protein</topology>
    </subcellularLocation>
</comment>
<dbReference type="InterPro" id="IPR036055">
    <property type="entry name" value="LDL_receptor-like_sf"/>
</dbReference>
<dbReference type="InterPro" id="IPR023415">
    <property type="entry name" value="LDLR_class-A_CS"/>
</dbReference>
<feature type="disulfide bond" evidence="12">
    <location>
        <begin position="486"/>
        <end position="498"/>
    </location>
</feature>
<dbReference type="InterPro" id="IPR000033">
    <property type="entry name" value="LDLR_classB_rpt"/>
</dbReference>
<evidence type="ECO:0000256" key="4">
    <source>
        <dbReference type="ARBA" id="ARBA00022692"/>
    </source>
</evidence>
<keyword evidence="10" id="KW-0675">Receptor</keyword>
<evidence type="ECO:0000256" key="3">
    <source>
        <dbReference type="ARBA" id="ARBA00022583"/>
    </source>
</evidence>
<name>N6SZY4_DENPD</name>
<dbReference type="GO" id="GO:0005886">
    <property type="term" value="C:plasma membrane"/>
    <property type="evidence" value="ECO:0007669"/>
    <property type="project" value="TreeGrafter"/>
</dbReference>
<evidence type="ECO:0000256" key="13">
    <source>
        <dbReference type="PROSITE-ProRule" id="PRU00461"/>
    </source>
</evidence>
<dbReference type="FunFam" id="2.120.10.30:FF:000241">
    <property type="entry name" value="Low-density lipoprotein receptor-related protein 6"/>
    <property type="match status" value="1"/>
</dbReference>
<feature type="non-terminal residue" evidence="14">
    <location>
        <position position="1"/>
    </location>
</feature>
<dbReference type="AlphaFoldDB" id="N6SZY4"/>
<dbReference type="SMART" id="SM00192">
    <property type="entry name" value="LDLa"/>
    <property type="match status" value="6"/>
</dbReference>
<evidence type="ECO:0000256" key="11">
    <source>
        <dbReference type="ARBA" id="ARBA00023180"/>
    </source>
</evidence>
<dbReference type="GO" id="GO:0006897">
    <property type="term" value="P:endocytosis"/>
    <property type="evidence" value="ECO:0007669"/>
    <property type="project" value="UniProtKB-KW"/>
</dbReference>
<dbReference type="Pfam" id="PF00058">
    <property type="entry name" value="Ldl_recept_b"/>
    <property type="match status" value="2"/>
</dbReference>
<keyword evidence="9 12" id="KW-1015">Disulfide bond</keyword>
<feature type="disulfide bond" evidence="12">
    <location>
        <begin position="536"/>
        <end position="554"/>
    </location>
</feature>
<feature type="disulfide bond" evidence="12">
    <location>
        <begin position="370"/>
        <end position="388"/>
    </location>
</feature>
<evidence type="ECO:0000313" key="14">
    <source>
        <dbReference type="EMBL" id="ENN73359.1"/>
    </source>
</evidence>
<keyword evidence="11" id="KW-0325">Glycoprotein</keyword>
<dbReference type="GO" id="GO:0043235">
    <property type="term" value="C:receptor complex"/>
    <property type="evidence" value="ECO:0007669"/>
    <property type="project" value="TreeGrafter"/>
</dbReference>
<dbReference type="SUPFAM" id="SSF57424">
    <property type="entry name" value="LDL receptor-like module"/>
    <property type="match status" value="6"/>
</dbReference>
<dbReference type="InterPro" id="IPR002172">
    <property type="entry name" value="LDrepeatLR_classA_rpt"/>
</dbReference>
<dbReference type="FunFam" id="4.10.400.10:FF:000011">
    <property type="entry name" value="Low-density lipoprotein receptor-related protein 1"/>
    <property type="match status" value="1"/>
</dbReference>
<feature type="repeat" description="LDL-receptor class B" evidence="13">
    <location>
        <begin position="253"/>
        <end position="296"/>
    </location>
</feature>
<dbReference type="OrthoDB" id="6768357at2759"/>
<keyword evidence="2" id="KW-0245">EGF-like domain</keyword>
<dbReference type="HOGENOM" id="CLU_402953_0_0_1"/>
<evidence type="ECO:0000256" key="8">
    <source>
        <dbReference type="ARBA" id="ARBA00023136"/>
    </source>
</evidence>
<feature type="disulfide bond" evidence="12">
    <location>
        <begin position="548"/>
        <end position="563"/>
    </location>
</feature>
<dbReference type="SUPFAM" id="SSF63825">
    <property type="entry name" value="YWTD domain"/>
    <property type="match status" value="1"/>
</dbReference>
<organism evidence="14">
    <name type="scientific">Dendroctonus ponderosae</name>
    <name type="common">Mountain pine beetle</name>
    <dbReference type="NCBI Taxonomy" id="77166"/>
    <lineage>
        <taxon>Eukaryota</taxon>
        <taxon>Metazoa</taxon>
        <taxon>Ecdysozoa</taxon>
        <taxon>Arthropoda</taxon>
        <taxon>Hexapoda</taxon>
        <taxon>Insecta</taxon>
        <taxon>Pterygota</taxon>
        <taxon>Neoptera</taxon>
        <taxon>Endopterygota</taxon>
        <taxon>Coleoptera</taxon>
        <taxon>Polyphaga</taxon>
        <taxon>Cucujiformia</taxon>
        <taxon>Curculionidae</taxon>
        <taxon>Scolytinae</taxon>
        <taxon>Dendroctonus</taxon>
    </lineage>
</organism>
<reference evidence="14" key="1">
    <citation type="journal article" date="2013" name="Genome Biol.">
        <title>Draft genome of the mountain pine beetle, Dendroctonus ponderosae Hopkins, a major forest pest.</title>
        <authorList>
            <person name="Keeling C.I."/>
            <person name="Yuen M.M."/>
            <person name="Liao N.Y."/>
            <person name="Docking T.R."/>
            <person name="Chan S.K."/>
            <person name="Taylor G.A."/>
            <person name="Palmquist D.L."/>
            <person name="Jackman S.D."/>
            <person name="Nguyen A."/>
            <person name="Li M."/>
            <person name="Henderson H."/>
            <person name="Janes J.K."/>
            <person name="Zhao Y."/>
            <person name="Pandoh P."/>
            <person name="Moore R."/>
            <person name="Sperling F.A."/>
            <person name="Huber D.P."/>
            <person name="Birol I."/>
            <person name="Jones S.J."/>
            <person name="Bohlmann J."/>
        </authorList>
    </citation>
    <scope>NUCLEOTIDE SEQUENCE</scope>
</reference>
<evidence type="ECO:0000256" key="6">
    <source>
        <dbReference type="ARBA" id="ARBA00022737"/>
    </source>
</evidence>
<gene>
    <name evidence="14" type="ORF">YQE_10039</name>
</gene>
<feature type="disulfide bond" evidence="12">
    <location>
        <begin position="453"/>
        <end position="471"/>
    </location>
</feature>
<dbReference type="FunFam" id="4.10.400.10:FF:000065">
    <property type="entry name" value="Transmembrane protease serine 7"/>
    <property type="match status" value="1"/>
</dbReference>
<feature type="disulfide bond" evidence="12">
    <location>
        <begin position="426"/>
        <end position="441"/>
    </location>
</feature>
<dbReference type="FunFam" id="4.10.400.10:FF:000013">
    <property type="entry name" value="Prolow-density lipoprotein receptor-related protein 1"/>
    <property type="match status" value="1"/>
</dbReference>
<dbReference type="PRINTS" id="PR00261">
    <property type="entry name" value="LDLRECEPTOR"/>
</dbReference>
<dbReference type="FunFam" id="4.10.400.10:FF:000005">
    <property type="entry name" value="low-density lipoprotein receptor-related protein 1B"/>
    <property type="match status" value="1"/>
</dbReference>
<evidence type="ECO:0000256" key="2">
    <source>
        <dbReference type="ARBA" id="ARBA00022536"/>
    </source>
</evidence>